<dbReference type="AlphaFoldDB" id="G4TW23"/>
<protein>
    <recommendedName>
        <fullName evidence="3">F-box domain-containing protein</fullName>
    </recommendedName>
</protein>
<dbReference type="EMBL" id="CAFZ01000464">
    <property type="protein sequence ID" value="CCA75516.1"/>
    <property type="molecule type" value="Genomic_DNA"/>
</dbReference>
<name>G4TW23_SERID</name>
<organism evidence="1 2">
    <name type="scientific">Serendipita indica (strain DSM 11827)</name>
    <name type="common">Root endophyte fungus</name>
    <name type="synonym">Piriformospora indica</name>
    <dbReference type="NCBI Taxonomy" id="1109443"/>
    <lineage>
        <taxon>Eukaryota</taxon>
        <taxon>Fungi</taxon>
        <taxon>Dikarya</taxon>
        <taxon>Basidiomycota</taxon>
        <taxon>Agaricomycotina</taxon>
        <taxon>Agaricomycetes</taxon>
        <taxon>Sebacinales</taxon>
        <taxon>Serendipitaceae</taxon>
        <taxon>Serendipita</taxon>
    </lineage>
</organism>
<dbReference type="InParanoid" id="G4TW23"/>
<accession>G4TW23</accession>
<keyword evidence="2" id="KW-1185">Reference proteome</keyword>
<evidence type="ECO:0000313" key="1">
    <source>
        <dbReference type="EMBL" id="CCA75516.1"/>
    </source>
</evidence>
<dbReference type="HOGENOM" id="CLU_799539_0_0_1"/>
<comment type="caution">
    <text evidence="1">The sequence shown here is derived from an EMBL/GenBank/DDBJ whole genome shotgun (WGS) entry which is preliminary data.</text>
</comment>
<gene>
    <name evidence="1" type="ORF">PIIN_09499</name>
</gene>
<dbReference type="Proteomes" id="UP000007148">
    <property type="component" value="Unassembled WGS sequence"/>
</dbReference>
<evidence type="ECO:0000313" key="2">
    <source>
        <dbReference type="Proteomes" id="UP000007148"/>
    </source>
</evidence>
<reference evidence="1 2" key="1">
    <citation type="journal article" date="2011" name="PLoS Pathog.">
        <title>Endophytic Life Strategies Decoded by Genome and Transcriptome Analyses of the Mutualistic Root Symbiont Piriformospora indica.</title>
        <authorList>
            <person name="Zuccaro A."/>
            <person name="Lahrmann U."/>
            <person name="Guldener U."/>
            <person name="Langen G."/>
            <person name="Pfiffi S."/>
            <person name="Biedenkopf D."/>
            <person name="Wong P."/>
            <person name="Samans B."/>
            <person name="Grimm C."/>
            <person name="Basiewicz M."/>
            <person name="Murat C."/>
            <person name="Martin F."/>
            <person name="Kogel K.H."/>
        </authorList>
    </citation>
    <scope>NUCLEOTIDE SEQUENCE [LARGE SCALE GENOMIC DNA]</scope>
    <source>
        <strain evidence="1 2">DSM 11827</strain>
    </source>
</reference>
<sequence>MLYGVIRLDDDPIKRSPKRAISIRLRLFKTLCAPKYAHIVTELYIKLPPCTLPSAVASDSPLGRVFDPCPNLDDKLGLALMTLDRLEVLKLYCTGCASPEPMRHTYLHFLPTRSLRVFRLQCACNPYVGHPDNVIELFNQPFMRSVEELEWCLGEYGWRYPPNWATLPKLRKLVYGQEEYMKELLASSPITYLECDAFVMKNVHVKLCQGPKTLTCLRTHPYIHNILTPEYLRSSSLSADWMTLCIKMDISPYLNLRRLGYLCFGLREAPEIALNLTEIRLLPYLECIEVVNLYGHLSPPNNDPWGPELLSSLGFPSLTSVLIVDKHLEETLVWELDGLGWKSRRRR</sequence>
<proteinExistence type="predicted"/>
<evidence type="ECO:0008006" key="3">
    <source>
        <dbReference type="Google" id="ProtNLM"/>
    </source>
</evidence>